<evidence type="ECO:0000313" key="3">
    <source>
        <dbReference type="EMBL" id="TDE60299.1"/>
    </source>
</evidence>
<proteinExistence type="predicted"/>
<dbReference type="PANTHER" id="PTHR11647">
    <property type="entry name" value="HYDRANTOINASE/DIHYDROPYRIMIDINASE FAMILY MEMBER"/>
    <property type="match status" value="1"/>
</dbReference>
<protein>
    <submittedName>
        <fullName evidence="3">D-aminoacylase</fullName>
    </submittedName>
</protein>
<dbReference type="InterPro" id="IPR032466">
    <property type="entry name" value="Metal_Hydrolase"/>
</dbReference>
<evidence type="ECO:0000259" key="2">
    <source>
        <dbReference type="Pfam" id="PF07969"/>
    </source>
</evidence>
<reference evidence="3 4" key="1">
    <citation type="submission" date="2019-03" db="EMBL/GenBank/DDBJ databases">
        <title>Draft genome sequences of novel Actinobacteria.</title>
        <authorList>
            <person name="Sahin N."/>
            <person name="Ay H."/>
            <person name="Saygin H."/>
        </authorList>
    </citation>
    <scope>NUCLEOTIDE SEQUENCE [LARGE SCALE GENOMIC DNA]</scope>
    <source>
        <strain evidence="3 4">6K102</strain>
    </source>
</reference>
<dbReference type="PANTHER" id="PTHR11647:SF1">
    <property type="entry name" value="COLLAPSIN RESPONSE MEDIATOR PROTEIN"/>
    <property type="match status" value="1"/>
</dbReference>
<feature type="region of interest" description="Disordered" evidence="1">
    <location>
        <begin position="520"/>
        <end position="539"/>
    </location>
</feature>
<dbReference type="Pfam" id="PF07969">
    <property type="entry name" value="Amidohydro_3"/>
    <property type="match status" value="1"/>
</dbReference>
<dbReference type="InterPro" id="IPR050378">
    <property type="entry name" value="Metallo-dep_Hydrolases_sf"/>
</dbReference>
<gene>
    <name evidence="3" type="ORF">E1295_00160</name>
</gene>
<name>A0A4R5FYL6_9ACTN</name>
<dbReference type="Proteomes" id="UP000295136">
    <property type="component" value="Unassembled WGS sequence"/>
</dbReference>
<comment type="caution">
    <text evidence="3">The sequence shown here is derived from an EMBL/GenBank/DDBJ whole genome shotgun (WGS) entry which is preliminary data.</text>
</comment>
<dbReference type="InterPro" id="IPR023100">
    <property type="entry name" value="D-aminoacylase_insert_dom_sf"/>
</dbReference>
<dbReference type="EMBL" id="SMLD01000001">
    <property type="protein sequence ID" value="TDE60299.1"/>
    <property type="molecule type" value="Genomic_DNA"/>
</dbReference>
<accession>A0A4R5FYL6</accession>
<feature type="compositionally biased region" description="Basic residues" evidence="1">
    <location>
        <begin position="529"/>
        <end position="539"/>
    </location>
</feature>
<dbReference type="Gene3D" id="3.30.1490.130">
    <property type="entry name" value="D-aminoacylase. Domain 3"/>
    <property type="match status" value="1"/>
</dbReference>
<organism evidence="3 4">
    <name type="scientific">Nonomuraea mesophila</name>
    <dbReference type="NCBI Taxonomy" id="2530382"/>
    <lineage>
        <taxon>Bacteria</taxon>
        <taxon>Bacillati</taxon>
        <taxon>Actinomycetota</taxon>
        <taxon>Actinomycetes</taxon>
        <taxon>Streptosporangiales</taxon>
        <taxon>Streptosporangiaceae</taxon>
        <taxon>Nonomuraea</taxon>
    </lineage>
</organism>
<dbReference type="AlphaFoldDB" id="A0A4R5FYL6"/>
<dbReference type="InterPro" id="IPR011059">
    <property type="entry name" value="Metal-dep_hydrolase_composite"/>
</dbReference>
<sequence length="539" mass="56354">MSTVTEHDTVVRGGTLIDGTGAPGYRADLGLDGGRITRIARPAGGDPPKGRTTVDASGLAVTPGFIDLHSHADFSIEGWPQATTQLHQGVTTLVTGNCGWSPFPQDPAGLLREWSDFLAPETGWDFTDTEGFAATVSGARPAVNLALQVGHAALRVAVMEGAERPPEPAELGAMRALLRAAAAQGAYGFSTGLIYVPGSFAAEEEVRALVAEAAAAGLLYSTHMRNESGALLPAVREALGAAEAAGGRLEISHLKAMGPENHGSVVTALAELDRARERGVDAAADVYPYTASSTTLTSRLPLWSMDGGPPALLHRLADPADRERVAEGLRARFGRDVDPEGVILAELADGPYSGAVGDSIAEIGRREGTDPAEAALRVLAAHRASVKIVNHAMSEEDVVTVLRHPMVSVASDGWVLRPQGAGLPHPRSFGTYPRVLGRYVRELGVLDLPAAVRKMTGLPARRLGMADRGRLAEGAVADIAVFDPGTVADRSTYTDPWQLSTGFAAVLVAGVAVLADGSPTGARPGTVLRRPRPRRPATR</sequence>
<dbReference type="Gene3D" id="2.30.40.10">
    <property type="entry name" value="Urease, subunit C, domain 1"/>
    <property type="match status" value="1"/>
</dbReference>
<evidence type="ECO:0000256" key="1">
    <source>
        <dbReference type="SAM" id="MobiDB-lite"/>
    </source>
</evidence>
<feature type="domain" description="Amidohydrolase 3" evidence="2">
    <location>
        <begin position="53"/>
        <end position="513"/>
    </location>
</feature>
<dbReference type="GO" id="GO:0016811">
    <property type="term" value="F:hydrolase activity, acting on carbon-nitrogen (but not peptide) bonds, in linear amides"/>
    <property type="evidence" value="ECO:0007669"/>
    <property type="project" value="InterPro"/>
</dbReference>
<dbReference type="InterPro" id="IPR013108">
    <property type="entry name" value="Amidohydro_3"/>
</dbReference>
<keyword evidence="4" id="KW-1185">Reference proteome</keyword>
<dbReference type="Gene3D" id="3.20.20.140">
    <property type="entry name" value="Metal-dependent hydrolases"/>
    <property type="match status" value="1"/>
</dbReference>
<dbReference type="RefSeq" id="WP_132627563.1">
    <property type="nucleotide sequence ID" value="NZ_SMLD01000001.1"/>
</dbReference>
<dbReference type="SUPFAM" id="SSF51338">
    <property type="entry name" value="Composite domain of metallo-dependent hydrolases"/>
    <property type="match status" value="1"/>
</dbReference>
<evidence type="ECO:0000313" key="4">
    <source>
        <dbReference type="Proteomes" id="UP000295136"/>
    </source>
</evidence>
<dbReference type="GO" id="GO:0016812">
    <property type="term" value="F:hydrolase activity, acting on carbon-nitrogen (but not peptide) bonds, in cyclic amides"/>
    <property type="evidence" value="ECO:0007669"/>
    <property type="project" value="TreeGrafter"/>
</dbReference>
<dbReference type="SUPFAM" id="SSF51556">
    <property type="entry name" value="Metallo-dependent hydrolases"/>
    <property type="match status" value="1"/>
</dbReference>
<dbReference type="GO" id="GO:0005829">
    <property type="term" value="C:cytosol"/>
    <property type="evidence" value="ECO:0007669"/>
    <property type="project" value="TreeGrafter"/>
</dbReference>